<evidence type="ECO:0000256" key="10">
    <source>
        <dbReference type="SAM" id="MobiDB-lite"/>
    </source>
</evidence>
<reference evidence="12 13" key="1">
    <citation type="journal article" date="2011" name="Proc. Natl. Acad. Sci. U.S.A.">
        <title>Evolutionary erosion of yeast sex chromosomes by mating-type switching accidents.</title>
        <authorList>
            <person name="Gordon J.L."/>
            <person name="Armisen D."/>
            <person name="Proux-Wera E."/>
            <person name="Oheigeartaigh S.S."/>
            <person name="Byrne K.P."/>
            <person name="Wolfe K.H."/>
        </authorList>
    </citation>
    <scope>NUCLEOTIDE SEQUENCE [LARGE SCALE GENOMIC DNA]</scope>
    <source>
        <strain evidence="13">ATCC 10662 / CBS 1146 / NBRC 0425 / NCYC 2629 / NRRL Y-866</strain>
    </source>
</reference>
<feature type="region of interest" description="Disordered" evidence="10">
    <location>
        <begin position="83"/>
        <end position="129"/>
    </location>
</feature>
<dbReference type="InterPro" id="IPR011009">
    <property type="entry name" value="Kinase-like_dom_sf"/>
</dbReference>
<gene>
    <name evidence="12" type="primary">TDEL0D04560</name>
    <name evidence="12" type="ORF">TDEL_0D04560</name>
</gene>
<feature type="compositionally biased region" description="Basic and acidic residues" evidence="10">
    <location>
        <begin position="562"/>
        <end position="576"/>
    </location>
</feature>
<evidence type="ECO:0000256" key="9">
    <source>
        <dbReference type="PROSITE-ProRule" id="PRU10141"/>
    </source>
</evidence>
<evidence type="ECO:0000256" key="8">
    <source>
        <dbReference type="ARBA" id="ARBA00048679"/>
    </source>
</evidence>
<keyword evidence="6 9" id="KW-0067">ATP-binding</keyword>
<dbReference type="STRING" id="1076872.G8ZTU6"/>
<dbReference type="GO" id="GO:0005935">
    <property type="term" value="C:cellular bud neck"/>
    <property type="evidence" value="ECO:0007669"/>
    <property type="project" value="EnsemblFungi"/>
</dbReference>
<evidence type="ECO:0000256" key="5">
    <source>
        <dbReference type="ARBA" id="ARBA00022777"/>
    </source>
</evidence>
<keyword evidence="3" id="KW-0808">Transferase</keyword>
<dbReference type="Gene3D" id="1.10.510.10">
    <property type="entry name" value="Transferase(Phosphotransferase) domain 1"/>
    <property type="match status" value="1"/>
</dbReference>
<feature type="compositionally biased region" description="Low complexity" evidence="10">
    <location>
        <begin position="179"/>
        <end position="189"/>
    </location>
</feature>
<evidence type="ECO:0000256" key="1">
    <source>
        <dbReference type="ARBA" id="ARBA00012513"/>
    </source>
</evidence>
<dbReference type="GO" id="GO:0005524">
    <property type="term" value="F:ATP binding"/>
    <property type="evidence" value="ECO:0007669"/>
    <property type="project" value="UniProtKB-UniRule"/>
</dbReference>
<dbReference type="AlphaFoldDB" id="G8ZTU6"/>
<keyword evidence="13" id="KW-1185">Reference proteome</keyword>
<keyword evidence="5" id="KW-0418">Kinase</keyword>
<evidence type="ECO:0000313" key="13">
    <source>
        <dbReference type="Proteomes" id="UP000005627"/>
    </source>
</evidence>
<dbReference type="PANTHER" id="PTHR24343">
    <property type="entry name" value="SERINE/THREONINE KINASE"/>
    <property type="match status" value="1"/>
</dbReference>
<feature type="region of interest" description="Disordered" evidence="10">
    <location>
        <begin position="556"/>
        <end position="576"/>
    </location>
</feature>
<dbReference type="KEGG" id="tdl:TDEL_0D04560"/>
<evidence type="ECO:0000256" key="3">
    <source>
        <dbReference type="ARBA" id="ARBA00022679"/>
    </source>
</evidence>
<dbReference type="InParanoid" id="G8ZTU6"/>
<evidence type="ECO:0000256" key="4">
    <source>
        <dbReference type="ARBA" id="ARBA00022741"/>
    </source>
</evidence>
<dbReference type="EMBL" id="HE616745">
    <property type="protein sequence ID" value="CCE92040.1"/>
    <property type="molecule type" value="Genomic_DNA"/>
</dbReference>
<dbReference type="PROSITE" id="PS50011">
    <property type="entry name" value="PROTEIN_KINASE_DOM"/>
    <property type="match status" value="1"/>
</dbReference>
<evidence type="ECO:0000256" key="6">
    <source>
        <dbReference type="ARBA" id="ARBA00022840"/>
    </source>
</evidence>
<dbReference type="PROSITE" id="PS00107">
    <property type="entry name" value="PROTEIN_KINASE_ATP"/>
    <property type="match status" value="1"/>
</dbReference>
<evidence type="ECO:0000256" key="2">
    <source>
        <dbReference type="ARBA" id="ARBA00022527"/>
    </source>
</evidence>
<dbReference type="SMART" id="SM00220">
    <property type="entry name" value="S_TKc"/>
    <property type="match status" value="1"/>
</dbReference>
<dbReference type="RefSeq" id="XP_003681251.1">
    <property type="nucleotide sequence ID" value="XM_003681203.1"/>
</dbReference>
<organism evidence="12 13">
    <name type="scientific">Torulaspora delbrueckii</name>
    <name type="common">Yeast</name>
    <name type="synonym">Candida colliculosa</name>
    <dbReference type="NCBI Taxonomy" id="4950"/>
    <lineage>
        <taxon>Eukaryota</taxon>
        <taxon>Fungi</taxon>
        <taxon>Dikarya</taxon>
        <taxon>Ascomycota</taxon>
        <taxon>Saccharomycotina</taxon>
        <taxon>Saccharomycetes</taxon>
        <taxon>Saccharomycetales</taxon>
        <taxon>Saccharomycetaceae</taxon>
        <taxon>Torulaspora</taxon>
    </lineage>
</organism>
<feature type="region of interest" description="Disordered" evidence="10">
    <location>
        <begin position="1"/>
        <end position="31"/>
    </location>
</feature>
<keyword evidence="4 9" id="KW-0547">Nucleotide-binding</keyword>
<dbReference type="PANTHER" id="PTHR24343:SF515">
    <property type="entry name" value="SERINE_THREONINE-PROTEIN KINASE RTK1-RELATED"/>
    <property type="match status" value="1"/>
</dbReference>
<dbReference type="InterPro" id="IPR017441">
    <property type="entry name" value="Protein_kinase_ATP_BS"/>
</dbReference>
<feature type="region of interest" description="Disordered" evidence="10">
    <location>
        <begin position="222"/>
        <end position="246"/>
    </location>
</feature>
<feature type="compositionally biased region" description="Basic and acidic residues" evidence="10">
    <location>
        <begin position="229"/>
        <end position="243"/>
    </location>
</feature>
<dbReference type="HOGENOM" id="CLU_000288_82_3_1"/>
<dbReference type="Pfam" id="PF00069">
    <property type="entry name" value="Pkinase"/>
    <property type="match status" value="1"/>
</dbReference>
<dbReference type="Proteomes" id="UP000005627">
    <property type="component" value="Chromosome 4"/>
</dbReference>
<dbReference type="GeneID" id="11502474"/>
<sequence length="687" mass="77295">MPIHDQEANRLAPHDSGNSVNSSSSNSSIPSVFNKRKLMGFGKLFGGKNHQDPKQSAGHSQNVRSYDKEHMNSGREFLGHLLSPKASNSSVNSNGKSQSPQTRYTSQGQSKSAVVTPGSNNSSQSFFGDPALTAVTNPLSNHLHNPYNYTTMLSPSSSELSHMHPVEILQKQIEDHQSLTRSKNSSLSSVPKLATQNSEGLAEHQKKKKPLKLKRFFKKIQPEPLAHTSTRERQEQKLKHEADEAAPSHGVFVRTDESKMTHKTIYETDNAKELIEKYGVPGRKLGEGSSGSVSVVERTDGKMFAVKMFRLRNNAKQSQLAFSKKVTAEFCIGSTLHHPNIIETLDMLQEGEAFLVVMEYVPYDFFTLVMSDLMTKNEVACYFKQICSGVHYLHSMGLAHRDLKLDNCVVTDQGILKLIDFGSAVVFQYPYEPEIVQARGIVGSDPYLAPELLIQATYDPRPVDVWSIAITFYCMSLRRFPWKAPRKNYTSFKLFCEEPDNPRDTTKGPFKILKLLPRSSRKLVGQMLRIDPKKRILMNDVMKDEWLQSIEVCEPNEDGTLDDGKPRDHEHHLITEDELIELNKKRAAEAKAIREEKIKKVQDEKHNHEHSHDHLHGHSHGHNHGHGHSHGHHHEHAHKHHHKDSSQDNSEAQSKDDTKPDSKTTDAPATGAEPVQISNPVLKEENA</sequence>
<evidence type="ECO:0000256" key="7">
    <source>
        <dbReference type="ARBA" id="ARBA00047899"/>
    </source>
</evidence>
<name>G8ZTU6_TORDE</name>
<dbReference type="InterPro" id="IPR008271">
    <property type="entry name" value="Ser/Thr_kinase_AS"/>
</dbReference>
<feature type="region of interest" description="Disordered" evidence="10">
    <location>
        <begin position="175"/>
        <end position="208"/>
    </location>
</feature>
<dbReference type="OrthoDB" id="6513151at2759"/>
<evidence type="ECO:0000259" key="11">
    <source>
        <dbReference type="PROSITE" id="PS50011"/>
    </source>
</evidence>
<feature type="compositionally biased region" description="Low complexity" evidence="10">
    <location>
        <begin position="16"/>
        <end position="31"/>
    </location>
</feature>
<keyword evidence="2" id="KW-0723">Serine/threonine-protein kinase</keyword>
<dbReference type="GO" id="GO:0071944">
    <property type="term" value="C:cell periphery"/>
    <property type="evidence" value="ECO:0007669"/>
    <property type="project" value="EnsemblFungi"/>
</dbReference>
<dbReference type="PROSITE" id="PS00108">
    <property type="entry name" value="PROTEIN_KINASE_ST"/>
    <property type="match status" value="1"/>
</dbReference>
<feature type="region of interest" description="Disordered" evidence="10">
    <location>
        <begin position="43"/>
        <end position="67"/>
    </location>
</feature>
<evidence type="ECO:0000313" key="12">
    <source>
        <dbReference type="EMBL" id="CCE92040.1"/>
    </source>
</evidence>
<feature type="compositionally biased region" description="Basic and acidic residues" evidence="10">
    <location>
        <begin position="653"/>
        <end position="664"/>
    </location>
</feature>
<feature type="compositionally biased region" description="Basic residues" evidence="10">
    <location>
        <begin position="617"/>
        <end position="643"/>
    </location>
</feature>
<comment type="catalytic activity">
    <reaction evidence="7">
        <text>L-threonyl-[protein] + ATP = O-phospho-L-threonyl-[protein] + ADP + H(+)</text>
        <dbReference type="Rhea" id="RHEA:46608"/>
        <dbReference type="Rhea" id="RHEA-COMP:11060"/>
        <dbReference type="Rhea" id="RHEA-COMP:11605"/>
        <dbReference type="ChEBI" id="CHEBI:15378"/>
        <dbReference type="ChEBI" id="CHEBI:30013"/>
        <dbReference type="ChEBI" id="CHEBI:30616"/>
        <dbReference type="ChEBI" id="CHEBI:61977"/>
        <dbReference type="ChEBI" id="CHEBI:456216"/>
        <dbReference type="EC" id="2.7.11.1"/>
    </reaction>
</comment>
<dbReference type="eggNOG" id="KOG0590">
    <property type="taxonomic scope" value="Eukaryota"/>
</dbReference>
<dbReference type="EC" id="2.7.11.1" evidence="1"/>
<dbReference type="GO" id="GO:0005829">
    <property type="term" value="C:cytosol"/>
    <property type="evidence" value="ECO:0007669"/>
    <property type="project" value="TreeGrafter"/>
</dbReference>
<feature type="compositionally biased region" description="Polar residues" evidence="10">
    <location>
        <begin position="85"/>
        <end position="126"/>
    </location>
</feature>
<dbReference type="InterPro" id="IPR000719">
    <property type="entry name" value="Prot_kinase_dom"/>
</dbReference>
<feature type="domain" description="Protein kinase" evidence="11">
    <location>
        <begin position="279"/>
        <end position="547"/>
    </location>
</feature>
<feature type="compositionally biased region" description="Basic and acidic residues" evidence="10">
    <location>
        <begin position="602"/>
        <end position="616"/>
    </location>
</feature>
<feature type="region of interest" description="Disordered" evidence="10">
    <location>
        <begin position="602"/>
        <end position="687"/>
    </location>
</feature>
<feature type="binding site" evidence="9">
    <location>
        <position position="307"/>
    </location>
    <ligand>
        <name>ATP</name>
        <dbReference type="ChEBI" id="CHEBI:30616"/>
    </ligand>
</feature>
<protein>
    <recommendedName>
        <fullName evidence="1">non-specific serine/threonine protein kinase</fullName>
        <ecNumber evidence="1">2.7.11.1</ecNumber>
    </recommendedName>
</protein>
<dbReference type="FunCoup" id="G8ZTU6">
    <property type="interactions" value="245"/>
</dbReference>
<dbReference type="SUPFAM" id="SSF56112">
    <property type="entry name" value="Protein kinase-like (PK-like)"/>
    <property type="match status" value="1"/>
</dbReference>
<dbReference type="CDD" id="cd13994">
    <property type="entry name" value="STKc_HAL4_like"/>
    <property type="match status" value="1"/>
</dbReference>
<accession>G8ZTU6</accession>
<proteinExistence type="predicted"/>
<comment type="catalytic activity">
    <reaction evidence="8">
        <text>L-seryl-[protein] + ATP = O-phospho-L-seryl-[protein] + ADP + H(+)</text>
        <dbReference type="Rhea" id="RHEA:17989"/>
        <dbReference type="Rhea" id="RHEA-COMP:9863"/>
        <dbReference type="Rhea" id="RHEA-COMP:11604"/>
        <dbReference type="ChEBI" id="CHEBI:15378"/>
        <dbReference type="ChEBI" id="CHEBI:29999"/>
        <dbReference type="ChEBI" id="CHEBI:30616"/>
        <dbReference type="ChEBI" id="CHEBI:83421"/>
        <dbReference type="ChEBI" id="CHEBI:456216"/>
        <dbReference type="EC" id="2.7.11.1"/>
    </reaction>
</comment>
<dbReference type="GO" id="GO:0004674">
    <property type="term" value="F:protein serine/threonine kinase activity"/>
    <property type="evidence" value="ECO:0007669"/>
    <property type="project" value="UniProtKB-KW"/>
</dbReference>